<proteinExistence type="predicted"/>
<reference evidence="1" key="1">
    <citation type="submission" date="2019-08" db="EMBL/GenBank/DDBJ databases">
        <authorList>
            <person name="Kucharzyk K."/>
            <person name="Murdoch R.W."/>
            <person name="Higgins S."/>
            <person name="Loffler F."/>
        </authorList>
    </citation>
    <scope>NUCLEOTIDE SEQUENCE</scope>
</reference>
<evidence type="ECO:0000313" key="1">
    <source>
        <dbReference type="EMBL" id="MPM61386.1"/>
    </source>
</evidence>
<gene>
    <name evidence="1" type="ORF">SDC9_108244</name>
</gene>
<dbReference type="EMBL" id="VSSQ01018312">
    <property type="protein sequence ID" value="MPM61386.1"/>
    <property type="molecule type" value="Genomic_DNA"/>
</dbReference>
<dbReference type="AlphaFoldDB" id="A0A645B8K2"/>
<protein>
    <submittedName>
        <fullName evidence="1">Uncharacterized protein</fullName>
    </submittedName>
</protein>
<sequence>MRFLKCAMLAAGMIGTCRIMAGEGGAPVPAGASVISNGGLQNCGQERQYRLPEKVAEIRLEPLSAAAAGGARALRK</sequence>
<accession>A0A645B8K2</accession>
<comment type="caution">
    <text evidence="1">The sequence shown here is derived from an EMBL/GenBank/DDBJ whole genome shotgun (WGS) entry which is preliminary data.</text>
</comment>
<organism evidence="1">
    <name type="scientific">bioreactor metagenome</name>
    <dbReference type="NCBI Taxonomy" id="1076179"/>
    <lineage>
        <taxon>unclassified sequences</taxon>
        <taxon>metagenomes</taxon>
        <taxon>ecological metagenomes</taxon>
    </lineage>
</organism>
<name>A0A645B8K2_9ZZZZ</name>